<dbReference type="InterPro" id="IPR052344">
    <property type="entry name" value="Transposase-related"/>
</dbReference>
<dbReference type="InterPro" id="IPR004291">
    <property type="entry name" value="Transposase_IS66_central"/>
</dbReference>
<sequence>MCCWAHARRYYEKAKKSAKKTNPELEHPLVEIQKLYAIERHCQTEGFDHDAIRDYRQKHAVPILEALYLWIKAQRIKWGNVNKLPFVEALNYSLNHWDKLCVYLQDGKLSIDSNPVENSVRPSTLGRKNYMFAGSHEAAQRSAMMYSLFGTCKLHGINPLTWAKDVLTRKHMTPKKDLWQLLPQHWKPMELQQIEKQEQKHKEAATA</sequence>
<feature type="domain" description="Transposase IS66 C-terminal" evidence="2">
    <location>
        <begin position="147"/>
        <end position="183"/>
    </location>
</feature>
<evidence type="ECO:0000259" key="1">
    <source>
        <dbReference type="Pfam" id="PF03050"/>
    </source>
</evidence>
<evidence type="ECO:0000313" key="4">
    <source>
        <dbReference type="Proteomes" id="UP000199666"/>
    </source>
</evidence>
<organism evidence="3 4">
    <name type="scientific">Pedobacter insulae</name>
    <dbReference type="NCBI Taxonomy" id="414048"/>
    <lineage>
        <taxon>Bacteria</taxon>
        <taxon>Pseudomonadati</taxon>
        <taxon>Bacteroidota</taxon>
        <taxon>Sphingobacteriia</taxon>
        <taxon>Sphingobacteriales</taxon>
        <taxon>Sphingobacteriaceae</taxon>
        <taxon>Pedobacter</taxon>
    </lineage>
</organism>
<protein>
    <submittedName>
        <fullName evidence="3">IS66 C-terminal element</fullName>
    </submittedName>
</protein>
<dbReference type="PANTHER" id="PTHR33678:SF1">
    <property type="entry name" value="BLL1576 PROTEIN"/>
    <property type="match status" value="1"/>
</dbReference>
<dbReference type="Proteomes" id="UP000199666">
    <property type="component" value="Unassembled WGS sequence"/>
</dbReference>
<keyword evidence="4" id="KW-1185">Reference proteome</keyword>
<name>A0A1I3AQF8_9SPHI</name>
<dbReference type="OrthoDB" id="9760067at2"/>
<dbReference type="Pfam" id="PF03050">
    <property type="entry name" value="DDE_Tnp_IS66"/>
    <property type="match status" value="1"/>
</dbReference>
<dbReference type="EMBL" id="FOPP01000019">
    <property type="protein sequence ID" value="SFH51969.1"/>
    <property type="molecule type" value="Genomic_DNA"/>
</dbReference>
<proteinExistence type="predicted"/>
<dbReference type="Pfam" id="PF13817">
    <property type="entry name" value="DDE_Tnp_IS66_C"/>
    <property type="match status" value="1"/>
</dbReference>
<feature type="domain" description="Transposase IS66 central" evidence="1">
    <location>
        <begin position="2"/>
        <end position="140"/>
    </location>
</feature>
<dbReference type="InterPro" id="IPR039552">
    <property type="entry name" value="IS66_C"/>
</dbReference>
<accession>A0A1I3AQF8</accession>
<evidence type="ECO:0000313" key="3">
    <source>
        <dbReference type="EMBL" id="SFH51969.1"/>
    </source>
</evidence>
<gene>
    <name evidence="3" type="ORF">SAMN04489864_1191</name>
</gene>
<dbReference type="PANTHER" id="PTHR33678">
    <property type="entry name" value="BLL1576 PROTEIN"/>
    <property type="match status" value="1"/>
</dbReference>
<evidence type="ECO:0000259" key="2">
    <source>
        <dbReference type="Pfam" id="PF13817"/>
    </source>
</evidence>
<dbReference type="AlphaFoldDB" id="A0A1I3AQF8"/>
<reference evidence="3 4" key="1">
    <citation type="submission" date="2016-10" db="EMBL/GenBank/DDBJ databases">
        <authorList>
            <person name="de Groot N.N."/>
        </authorList>
    </citation>
    <scope>NUCLEOTIDE SEQUENCE [LARGE SCALE GENOMIC DNA]</scope>
    <source>
        <strain evidence="3 4">DSM 18684</strain>
    </source>
</reference>